<dbReference type="InterPro" id="IPR030393">
    <property type="entry name" value="G_ENGB_dom"/>
</dbReference>
<organism evidence="12 13">
    <name type="scientific">Sulfobacillus benefaciens</name>
    <dbReference type="NCBI Taxonomy" id="453960"/>
    <lineage>
        <taxon>Bacteria</taxon>
        <taxon>Bacillati</taxon>
        <taxon>Bacillota</taxon>
        <taxon>Clostridia</taxon>
        <taxon>Eubacteriales</taxon>
        <taxon>Clostridiales Family XVII. Incertae Sedis</taxon>
        <taxon>Sulfobacillus</taxon>
    </lineage>
</organism>
<evidence type="ECO:0000256" key="2">
    <source>
        <dbReference type="ARBA" id="ARBA00009638"/>
    </source>
</evidence>
<dbReference type="PANTHER" id="PTHR11649:SF13">
    <property type="entry name" value="ENGB-TYPE G DOMAIN-CONTAINING PROTEIN"/>
    <property type="match status" value="1"/>
</dbReference>
<evidence type="ECO:0000256" key="10">
    <source>
        <dbReference type="HAMAP-Rule" id="MF_00321"/>
    </source>
</evidence>
<keyword evidence="3 10" id="KW-0132">Cell division</keyword>
<comment type="similarity">
    <text evidence="2 10">Belongs to the TRAFAC class TrmE-Era-EngA-EngB-Septin-like GTPase superfamily. EngB GTPase family.</text>
</comment>
<evidence type="ECO:0000313" key="12">
    <source>
        <dbReference type="EMBL" id="PSR34517.1"/>
    </source>
</evidence>
<dbReference type="PANTHER" id="PTHR11649">
    <property type="entry name" value="MSS1/TRME-RELATED GTP-BINDING PROTEIN"/>
    <property type="match status" value="1"/>
</dbReference>
<keyword evidence="8 10" id="KW-0717">Septation</keyword>
<dbReference type="CDD" id="cd01876">
    <property type="entry name" value="YihA_EngB"/>
    <property type="match status" value="1"/>
</dbReference>
<name>A0A2T2XJ82_9FIRM</name>
<dbReference type="GO" id="GO:0046872">
    <property type="term" value="F:metal ion binding"/>
    <property type="evidence" value="ECO:0007669"/>
    <property type="project" value="UniProtKB-KW"/>
</dbReference>
<dbReference type="GO" id="GO:0005525">
    <property type="term" value="F:GTP binding"/>
    <property type="evidence" value="ECO:0007669"/>
    <property type="project" value="UniProtKB-UniRule"/>
</dbReference>
<evidence type="ECO:0000256" key="8">
    <source>
        <dbReference type="ARBA" id="ARBA00023210"/>
    </source>
</evidence>
<dbReference type="EMBL" id="PXYW01000008">
    <property type="protein sequence ID" value="PSR34517.1"/>
    <property type="molecule type" value="Genomic_DNA"/>
</dbReference>
<gene>
    <name evidence="12" type="primary">ysxC</name>
    <name evidence="10" type="synonym">engB</name>
    <name evidence="12" type="ORF">C7B46_05160</name>
</gene>
<keyword evidence="5 10" id="KW-0547">Nucleotide-binding</keyword>
<dbReference type="GO" id="GO:0000917">
    <property type="term" value="P:division septum assembly"/>
    <property type="evidence" value="ECO:0007669"/>
    <property type="project" value="UniProtKB-KW"/>
</dbReference>
<dbReference type="HAMAP" id="MF_00321">
    <property type="entry name" value="GTPase_EngB"/>
    <property type="match status" value="1"/>
</dbReference>
<dbReference type="InterPro" id="IPR005225">
    <property type="entry name" value="Small_GTP-bd"/>
</dbReference>
<evidence type="ECO:0000259" key="11">
    <source>
        <dbReference type="PROSITE" id="PS51706"/>
    </source>
</evidence>
<comment type="cofactor">
    <cofactor evidence="1">
        <name>Mg(2+)</name>
        <dbReference type="ChEBI" id="CHEBI:18420"/>
    </cofactor>
</comment>
<reference evidence="12 13" key="1">
    <citation type="journal article" date="2014" name="BMC Genomics">
        <title>Comparison of environmental and isolate Sulfobacillus genomes reveals diverse carbon, sulfur, nitrogen, and hydrogen metabolisms.</title>
        <authorList>
            <person name="Justice N.B."/>
            <person name="Norman A."/>
            <person name="Brown C.T."/>
            <person name="Singh A."/>
            <person name="Thomas B.C."/>
            <person name="Banfield J.F."/>
        </authorList>
    </citation>
    <scope>NUCLEOTIDE SEQUENCE [LARGE SCALE GENOMIC DNA]</scope>
    <source>
        <strain evidence="12">AMDSBA4</strain>
    </source>
</reference>
<evidence type="ECO:0000256" key="5">
    <source>
        <dbReference type="ARBA" id="ARBA00022741"/>
    </source>
</evidence>
<evidence type="ECO:0000256" key="1">
    <source>
        <dbReference type="ARBA" id="ARBA00001946"/>
    </source>
</evidence>
<evidence type="ECO:0000256" key="3">
    <source>
        <dbReference type="ARBA" id="ARBA00022618"/>
    </source>
</evidence>
<evidence type="ECO:0000256" key="6">
    <source>
        <dbReference type="ARBA" id="ARBA00022842"/>
    </source>
</evidence>
<evidence type="ECO:0000256" key="4">
    <source>
        <dbReference type="ARBA" id="ARBA00022723"/>
    </source>
</evidence>
<evidence type="ECO:0000256" key="9">
    <source>
        <dbReference type="ARBA" id="ARBA00023306"/>
    </source>
</evidence>
<dbReference type="AlphaFoldDB" id="A0A2T2XJ82"/>
<sequence length="189" mass="21153">MANVKQFVTSALYDNEMPTDGKIELAFMGRSNAGKSSLINRLVGSKIAHTSGTPGRTQRLNFFAMKGWYIVDLPGFGYAKVSKAQREIFGQAVETYLTTRQPLIGGILIQDVRREPEEEELMVKRWAYDRNLYLAVVASKVDKLNQSERIERRKRLEEVYGTGVYFVSNRTGEGITEVKGAILGLGLAI</sequence>
<comment type="caution">
    <text evidence="12">The sequence shown here is derived from an EMBL/GenBank/DDBJ whole genome shotgun (WGS) entry which is preliminary data.</text>
</comment>
<dbReference type="Gene3D" id="3.40.50.300">
    <property type="entry name" value="P-loop containing nucleotide triphosphate hydrolases"/>
    <property type="match status" value="1"/>
</dbReference>
<dbReference type="PROSITE" id="PS51706">
    <property type="entry name" value="G_ENGB"/>
    <property type="match status" value="1"/>
</dbReference>
<proteinExistence type="inferred from homology"/>
<dbReference type="GO" id="GO:0005829">
    <property type="term" value="C:cytosol"/>
    <property type="evidence" value="ECO:0007669"/>
    <property type="project" value="TreeGrafter"/>
</dbReference>
<dbReference type="SUPFAM" id="SSF52540">
    <property type="entry name" value="P-loop containing nucleoside triphosphate hydrolases"/>
    <property type="match status" value="1"/>
</dbReference>
<dbReference type="Pfam" id="PF01926">
    <property type="entry name" value="MMR_HSR1"/>
    <property type="match status" value="1"/>
</dbReference>
<keyword evidence="6" id="KW-0460">Magnesium</keyword>
<dbReference type="Proteomes" id="UP000242972">
    <property type="component" value="Unassembled WGS sequence"/>
</dbReference>
<accession>A0A2T2XJ82</accession>
<feature type="domain" description="EngB-type G" evidence="11">
    <location>
        <begin position="21"/>
        <end position="188"/>
    </location>
</feature>
<dbReference type="NCBIfam" id="TIGR03598">
    <property type="entry name" value="GTPase_YsxC"/>
    <property type="match status" value="1"/>
</dbReference>
<keyword evidence="7 10" id="KW-0342">GTP-binding</keyword>
<evidence type="ECO:0000256" key="7">
    <source>
        <dbReference type="ARBA" id="ARBA00023134"/>
    </source>
</evidence>
<protein>
    <recommendedName>
        <fullName evidence="10">Probable GTP-binding protein EngB</fullName>
    </recommendedName>
</protein>
<keyword evidence="9 10" id="KW-0131">Cell cycle</keyword>
<keyword evidence="4" id="KW-0479">Metal-binding</keyword>
<dbReference type="NCBIfam" id="TIGR00231">
    <property type="entry name" value="small_GTP"/>
    <property type="match status" value="1"/>
</dbReference>
<dbReference type="InterPro" id="IPR019987">
    <property type="entry name" value="GTP-bd_ribosome_bio_YsxC"/>
</dbReference>
<dbReference type="InterPro" id="IPR006073">
    <property type="entry name" value="GTP-bd"/>
</dbReference>
<evidence type="ECO:0000313" key="13">
    <source>
        <dbReference type="Proteomes" id="UP000242972"/>
    </source>
</evidence>
<comment type="function">
    <text evidence="10">Necessary for normal cell division and for the maintenance of normal septation.</text>
</comment>
<dbReference type="InterPro" id="IPR027417">
    <property type="entry name" value="P-loop_NTPase"/>
</dbReference>